<feature type="region of interest" description="Disordered" evidence="7">
    <location>
        <begin position="355"/>
        <end position="378"/>
    </location>
</feature>
<organism evidence="10 11">
    <name type="scientific">Erythrocercus mccallii</name>
    <dbReference type="NCBI Taxonomy" id="107208"/>
    <lineage>
        <taxon>Eukaryota</taxon>
        <taxon>Metazoa</taxon>
        <taxon>Chordata</taxon>
        <taxon>Craniata</taxon>
        <taxon>Vertebrata</taxon>
        <taxon>Euteleostomi</taxon>
        <taxon>Archelosauria</taxon>
        <taxon>Archosauria</taxon>
        <taxon>Dinosauria</taxon>
        <taxon>Saurischia</taxon>
        <taxon>Theropoda</taxon>
        <taxon>Coelurosauria</taxon>
        <taxon>Aves</taxon>
        <taxon>Neognathae</taxon>
        <taxon>Neoaves</taxon>
        <taxon>Telluraves</taxon>
        <taxon>Australaves</taxon>
        <taxon>Passeriformes</taxon>
        <taxon>Corvoidea</taxon>
        <taxon>Dicruridae</taxon>
        <taxon>Erythrocercus</taxon>
    </lineage>
</organism>
<dbReference type="InterPro" id="IPR041056">
    <property type="entry name" value="DUF5585"/>
</dbReference>
<feature type="region of interest" description="Disordered" evidence="7">
    <location>
        <begin position="182"/>
        <end position="237"/>
    </location>
</feature>
<protein>
    <submittedName>
        <fullName evidence="10">MANS1 protein</fullName>
    </submittedName>
</protein>
<proteinExistence type="predicted"/>
<evidence type="ECO:0000313" key="11">
    <source>
        <dbReference type="Proteomes" id="UP000532437"/>
    </source>
</evidence>
<evidence type="ECO:0000256" key="8">
    <source>
        <dbReference type="SAM" id="Phobius"/>
    </source>
</evidence>
<feature type="compositionally biased region" description="Low complexity" evidence="7">
    <location>
        <begin position="258"/>
        <end position="283"/>
    </location>
</feature>
<evidence type="ECO:0000313" key="10">
    <source>
        <dbReference type="EMBL" id="NWT55044.1"/>
    </source>
</evidence>
<dbReference type="PANTHER" id="PTHR46876">
    <property type="entry name" value="LOW-DENSITY LIPOPROTEIN RECEPTOR-RELATED PROTEIN 11"/>
    <property type="match status" value="1"/>
</dbReference>
<evidence type="ECO:0000259" key="9">
    <source>
        <dbReference type="PROSITE" id="PS50986"/>
    </source>
</evidence>
<dbReference type="SMART" id="SM00765">
    <property type="entry name" value="MANEC"/>
    <property type="match status" value="1"/>
</dbReference>
<gene>
    <name evidence="10" type="primary">Mansc1</name>
    <name evidence="10" type="ORF">ERYMCC_R11241</name>
</gene>
<dbReference type="GO" id="GO:0016020">
    <property type="term" value="C:membrane"/>
    <property type="evidence" value="ECO:0007669"/>
    <property type="project" value="UniProtKB-SubCell"/>
</dbReference>
<feature type="transmembrane region" description="Helical" evidence="8">
    <location>
        <begin position="396"/>
        <end position="415"/>
    </location>
</feature>
<comment type="caution">
    <text evidence="10">The sequence shown here is derived from an EMBL/GenBank/DDBJ whole genome shotgun (WGS) entry which is preliminary data.</text>
</comment>
<feature type="non-terminal residue" evidence="10">
    <location>
        <position position="441"/>
    </location>
</feature>
<keyword evidence="4 8" id="KW-1133">Transmembrane helix</keyword>
<dbReference type="PANTHER" id="PTHR46876:SF3">
    <property type="entry name" value="MANSC DOMAIN CONTAINING 1"/>
    <property type="match status" value="1"/>
</dbReference>
<dbReference type="InterPro" id="IPR013980">
    <property type="entry name" value="MANSC_dom"/>
</dbReference>
<feature type="region of interest" description="Disordered" evidence="7">
    <location>
        <begin position="254"/>
        <end position="283"/>
    </location>
</feature>
<sequence length="441" mass="46702">LLLITCVMAGPALSQECSAEKMENSIIDIDLSLPRGVRGAEPLRVPGAGACVRACCSGHRLAGDKKCNLIIFYAARTSTHPNCYLFYCPSTEACPMKPATGLVSYKITTDIHGSENESIKTENLSSNEYSLPSDAGTFISHSQDIHQNHTASVQQSVFHQASELLNHIGKHLDNMELHTVFPESQRAKQSESLDPISRQKVATQPPNTPSAVPVGNPTASFPTTVQAGPPETSSASLTPLLTSTAQLEPLATPLHSGAAKPNTTSPTTAASPPAAAAAAKPGVPATSITMTPVLLSKPTKSASTSTTKQVTTNSRSATTPSGLRTPAMAPEPTLVFSNDSSHVTILSFPDFVLSSDSPTSSQNDLQGYDPSDSESSLSEGVLRGKGVFELGEKSSLVAALFFGVVFLLLVIVLTMKKIHESLQKRHYTRLDYLINGMYADV</sequence>
<evidence type="ECO:0000256" key="2">
    <source>
        <dbReference type="ARBA" id="ARBA00022692"/>
    </source>
</evidence>
<feature type="non-terminal residue" evidence="10">
    <location>
        <position position="1"/>
    </location>
</feature>
<dbReference type="PROSITE" id="PS50986">
    <property type="entry name" value="MANSC"/>
    <property type="match status" value="1"/>
</dbReference>
<keyword evidence="2 8" id="KW-0812">Transmembrane</keyword>
<keyword evidence="11" id="KW-1185">Reference proteome</keyword>
<evidence type="ECO:0000256" key="5">
    <source>
        <dbReference type="ARBA" id="ARBA00023136"/>
    </source>
</evidence>
<feature type="domain" description="MANSC" evidence="9">
    <location>
        <begin position="21"/>
        <end position="105"/>
    </location>
</feature>
<dbReference type="InterPro" id="IPR011106">
    <property type="entry name" value="MANSC_N"/>
</dbReference>
<keyword evidence="3" id="KW-0732">Signal</keyword>
<evidence type="ECO:0000256" key="7">
    <source>
        <dbReference type="SAM" id="MobiDB-lite"/>
    </source>
</evidence>
<name>A0A7K5PJ79_9CORV</name>
<feature type="compositionally biased region" description="Low complexity" evidence="7">
    <location>
        <begin position="296"/>
        <end position="314"/>
    </location>
</feature>
<dbReference type="AlphaFoldDB" id="A0A7K5PJ79"/>
<keyword evidence="6" id="KW-0325">Glycoprotein</keyword>
<feature type="region of interest" description="Disordered" evidence="7">
    <location>
        <begin position="295"/>
        <end position="334"/>
    </location>
</feature>
<dbReference type="Proteomes" id="UP000532437">
    <property type="component" value="Unassembled WGS sequence"/>
</dbReference>
<dbReference type="EMBL" id="VZRG01001025">
    <property type="protein sequence ID" value="NWT55044.1"/>
    <property type="molecule type" value="Genomic_DNA"/>
</dbReference>
<evidence type="ECO:0000256" key="1">
    <source>
        <dbReference type="ARBA" id="ARBA00004479"/>
    </source>
</evidence>
<evidence type="ECO:0000256" key="3">
    <source>
        <dbReference type="ARBA" id="ARBA00022729"/>
    </source>
</evidence>
<reference evidence="10 11" key="1">
    <citation type="submission" date="2019-09" db="EMBL/GenBank/DDBJ databases">
        <title>Bird 10,000 Genomes (B10K) Project - Family phase.</title>
        <authorList>
            <person name="Zhang G."/>
        </authorList>
    </citation>
    <scope>NUCLEOTIDE SEQUENCE [LARGE SCALE GENOMIC DNA]</scope>
    <source>
        <strain evidence="10">B10K-DU-002-60</strain>
        <tissue evidence="10">Muscle</tissue>
    </source>
</reference>
<dbReference type="Pfam" id="PF17823">
    <property type="entry name" value="DUF5585"/>
    <property type="match status" value="1"/>
</dbReference>
<feature type="compositionally biased region" description="Polar residues" evidence="7">
    <location>
        <begin position="217"/>
        <end position="226"/>
    </location>
</feature>
<evidence type="ECO:0000256" key="4">
    <source>
        <dbReference type="ARBA" id="ARBA00022989"/>
    </source>
</evidence>
<dbReference type="Pfam" id="PF07502">
    <property type="entry name" value="MANEC"/>
    <property type="match status" value="1"/>
</dbReference>
<keyword evidence="5 8" id="KW-0472">Membrane</keyword>
<accession>A0A7K5PJ79</accession>
<evidence type="ECO:0000256" key="6">
    <source>
        <dbReference type="ARBA" id="ARBA00023180"/>
    </source>
</evidence>
<comment type="subcellular location">
    <subcellularLocation>
        <location evidence="1">Membrane</location>
        <topology evidence="1">Single-pass type I membrane protein</topology>
    </subcellularLocation>
</comment>
<feature type="compositionally biased region" description="Polar residues" evidence="7">
    <location>
        <begin position="355"/>
        <end position="365"/>
    </location>
</feature>